<dbReference type="Proteomes" id="UP000542405">
    <property type="component" value="Unassembled WGS sequence"/>
</dbReference>
<organism evidence="1 2">
    <name type="scientific">Achromobacter ruhlandii</name>
    <dbReference type="NCBI Taxonomy" id="72557"/>
    <lineage>
        <taxon>Bacteria</taxon>
        <taxon>Pseudomonadati</taxon>
        <taxon>Pseudomonadota</taxon>
        <taxon>Betaproteobacteria</taxon>
        <taxon>Burkholderiales</taxon>
        <taxon>Alcaligenaceae</taxon>
        <taxon>Achromobacter</taxon>
    </lineage>
</organism>
<name>A0A848NFW8_9BURK</name>
<comment type="caution">
    <text evidence="1">The sequence shown here is derived from an EMBL/GenBank/DDBJ whole genome shotgun (WGS) entry which is preliminary data.</text>
</comment>
<proteinExistence type="predicted"/>
<dbReference type="EMBL" id="JABBZE010000215">
    <property type="protein sequence ID" value="NMU91498.1"/>
    <property type="molecule type" value="Genomic_DNA"/>
</dbReference>
<accession>A0A848NFW8</accession>
<evidence type="ECO:0000313" key="1">
    <source>
        <dbReference type="EMBL" id="NMU91498.1"/>
    </source>
</evidence>
<reference evidence="1 2" key="1">
    <citation type="submission" date="2020-04" db="EMBL/GenBank/DDBJ databases">
        <title>Achromobacter ruhlandii genome sequencing and assembly.</title>
        <authorList>
            <person name="Martins R.C.R."/>
            <person name="Perdigao-Neto L.V."/>
            <person name="Levin A.S.S."/>
            <person name="Costa S.F."/>
        </authorList>
    </citation>
    <scope>NUCLEOTIDE SEQUENCE [LARGE SCALE GENOMIC DNA]</scope>
    <source>
        <strain evidence="1 2">9035ralo</strain>
    </source>
</reference>
<gene>
    <name evidence="1" type="ORF">HGQ98_17435</name>
</gene>
<dbReference type="AlphaFoldDB" id="A0A848NFW8"/>
<sequence length="50" mass="5292">MKPMTPSEHASIAASRRAGSLDRLLRQRLFASLGALDPGQLLIEDSLGSG</sequence>
<keyword evidence="1" id="KW-0489">Methyltransferase</keyword>
<protein>
    <submittedName>
        <fullName evidence="1">SAM-dependent methyltransferase</fullName>
    </submittedName>
</protein>
<dbReference type="GO" id="GO:0032259">
    <property type="term" value="P:methylation"/>
    <property type="evidence" value="ECO:0007669"/>
    <property type="project" value="UniProtKB-KW"/>
</dbReference>
<evidence type="ECO:0000313" key="2">
    <source>
        <dbReference type="Proteomes" id="UP000542405"/>
    </source>
</evidence>
<feature type="non-terminal residue" evidence="1">
    <location>
        <position position="50"/>
    </location>
</feature>
<keyword evidence="1" id="KW-0808">Transferase</keyword>
<dbReference type="GO" id="GO:0008168">
    <property type="term" value="F:methyltransferase activity"/>
    <property type="evidence" value="ECO:0007669"/>
    <property type="project" value="UniProtKB-KW"/>
</dbReference>